<name>A0A1L9QQQ9_9CYAN</name>
<feature type="signal peptide" evidence="1">
    <location>
        <begin position="1"/>
        <end position="25"/>
    </location>
</feature>
<evidence type="ECO:0000313" key="3">
    <source>
        <dbReference type="EMBL" id="OJJ24927.1"/>
    </source>
</evidence>
<feature type="chain" id="PRO_5012634754" description="Bacterial EndoU nuclease domain-containing protein" evidence="1">
    <location>
        <begin position="26"/>
        <end position="184"/>
    </location>
</feature>
<keyword evidence="4" id="KW-1185">Reference proteome</keyword>
<feature type="domain" description="Bacterial EndoU nuclease" evidence="2">
    <location>
        <begin position="47"/>
        <end position="183"/>
    </location>
</feature>
<dbReference type="AlphaFoldDB" id="A0A1L9QQQ9"/>
<reference evidence="3" key="1">
    <citation type="submission" date="2016-10" db="EMBL/GenBank/DDBJ databases">
        <title>CRISPR-Cas defence system in Roseofilum reptotaenium: evidence of a bacteriophage-cyanobacterium arms race in the coral black band disease.</title>
        <authorList>
            <person name="Buerger P."/>
            <person name="Wood-Charlson E.M."/>
            <person name="Weynberg K.D."/>
            <person name="Willis B."/>
            <person name="Van Oppen M.J."/>
        </authorList>
    </citation>
    <scope>NUCLEOTIDE SEQUENCE [LARGE SCALE GENOMIC DNA]</scope>
    <source>
        <strain evidence="3">AO1-A</strain>
    </source>
</reference>
<proteinExistence type="predicted"/>
<evidence type="ECO:0000259" key="2">
    <source>
        <dbReference type="Pfam" id="PF14436"/>
    </source>
</evidence>
<dbReference type="STRING" id="1925591.BI308_13660"/>
<dbReference type="Proteomes" id="UP000183940">
    <property type="component" value="Unassembled WGS sequence"/>
</dbReference>
<keyword evidence="1" id="KW-0732">Signal</keyword>
<dbReference type="InterPro" id="IPR029501">
    <property type="entry name" value="EndoU_bac"/>
</dbReference>
<dbReference type="GO" id="GO:0004519">
    <property type="term" value="F:endonuclease activity"/>
    <property type="evidence" value="ECO:0007669"/>
    <property type="project" value="InterPro"/>
</dbReference>
<comment type="caution">
    <text evidence="3">The sequence shown here is derived from an EMBL/GenBank/DDBJ whole genome shotgun (WGS) entry which is preliminary data.</text>
</comment>
<gene>
    <name evidence="3" type="ORF">BI308_13660</name>
</gene>
<dbReference type="Pfam" id="PF14436">
    <property type="entry name" value="EndoU_bacteria"/>
    <property type="match status" value="1"/>
</dbReference>
<sequence length="184" mass="20043">MKRKMKLIGLALVMAIGTVLFFSSAARSQVNCAQLSHWSATNPPVSQTHIFCGEWDSRRGRPKGFHSRPNGISPQTVTNFQITQRGNAQGIYGATWGYVGQAGRTKFSTMFPDRCTQQEVLNSILYSAAHRQSCPGSAPDWAWCGRSAPARAAQGYCNGDDNNVFTIAGASLRNGNINTAFPLR</sequence>
<organism evidence="3 4">
    <name type="scientific">Roseofilum reptotaenium AO1-A</name>
    <dbReference type="NCBI Taxonomy" id="1925591"/>
    <lineage>
        <taxon>Bacteria</taxon>
        <taxon>Bacillati</taxon>
        <taxon>Cyanobacteriota</taxon>
        <taxon>Cyanophyceae</taxon>
        <taxon>Desertifilales</taxon>
        <taxon>Desertifilaceae</taxon>
        <taxon>Roseofilum</taxon>
    </lineage>
</organism>
<accession>A0A1L9QQQ9</accession>
<evidence type="ECO:0000313" key="4">
    <source>
        <dbReference type="Proteomes" id="UP000183940"/>
    </source>
</evidence>
<protein>
    <recommendedName>
        <fullName evidence="2">Bacterial EndoU nuclease domain-containing protein</fullName>
    </recommendedName>
</protein>
<evidence type="ECO:0000256" key="1">
    <source>
        <dbReference type="SAM" id="SignalP"/>
    </source>
</evidence>
<dbReference type="EMBL" id="MLAW01000023">
    <property type="protein sequence ID" value="OJJ24927.1"/>
    <property type="molecule type" value="Genomic_DNA"/>
</dbReference>